<feature type="domain" description="BPL/LPL catalytic" evidence="1">
    <location>
        <begin position="49"/>
        <end position="253"/>
    </location>
</feature>
<dbReference type="EMBL" id="FXAZ01000003">
    <property type="protein sequence ID" value="SMG43503.1"/>
    <property type="molecule type" value="Genomic_DNA"/>
</dbReference>
<dbReference type="InterPro" id="IPR045864">
    <property type="entry name" value="aa-tRNA-synth_II/BPL/LPL"/>
</dbReference>
<keyword evidence="2" id="KW-0808">Transferase</keyword>
<sequence length="307" mass="33753">MPAQYSTSAEDVEESLHELLLLDRTQEISMQDVRYAFALDELLCKMTGTGGPAICHLWRHPRAFIMGLRDSRLPSAKQANDWLEAQGYAAAVRNSGGAAVPLDLGVINISLILPKPARGDLHFHQDFERMVHLIRLALQKTGYKVDTGEVAGAYCPGDFDLSINGKKFCGIAQRRQANAYIVQAFVIVEGSGQASAQFVHDFYAIASQQNFGKASAKTNSSAEAEAAQASRVSYPQVTSDSTASLEELIGLGDKPVDAFIEAIKRVVRERQTEEGLRQASARLKLPAHEEIISMMEILRTRYAIEEQ</sequence>
<reference evidence="2 3" key="1">
    <citation type="submission" date="2017-04" db="EMBL/GenBank/DDBJ databases">
        <authorList>
            <person name="Afonso C.L."/>
            <person name="Miller P.J."/>
            <person name="Scott M.A."/>
            <person name="Spackman E."/>
            <person name="Goraichik I."/>
            <person name="Dimitrov K.M."/>
            <person name="Suarez D.L."/>
            <person name="Swayne D.E."/>
        </authorList>
    </citation>
    <scope>NUCLEOTIDE SEQUENCE [LARGE SCALE GENOMIC DNA]</scope>
    <source>
        <strain evidence="2 3">11</strain>
    </source>
</reference>
<dbReference type="PANTHER" id="PTHR43679:SF2">
    <property type="entry name" value="OCTANOYL-[GCVH]:PROTEIN N-OCTANOYLTRANSFERASE"/>
    <property type="match status" value="1"/>
</dbReference>
<dbReference type="Proteomes" id="UP000193834">
    <property type="component" value="Unassembled WGS sequence"/>
</dbReference>
<dbReference type="PROSITE" id="PS51733">
    <property type="entry name" value="BPL_LPL_CATALYTIC"/>
    <property type="match status" value="1"/>
</dbReference>
<dbReference type="PANTHER" id="PTHR43679">
    <property type="entry name" value="OCTANOYLTRANSFERASE LIPM-RELATED"/>
    <property type="match status" value="1"/>
</dbReference>
<proteinExistence type="predicted"/>
<organism evidence="2 3">
    <name type="scientific">Paenibacillus aquistagni</name>
    <dbReference type="NCBI Taxonomy" id="1852522"/>
    <lineage>
        <taxon>Bacteria</taxon>
        <taxon>Bacillati</taxon>
        <taxon>Bacillota</taxon>
        <taxon>Bacilli</taxon>
        <taxon>Bacillales</taxon>
        <taxon>Paenibacillaceae</taxon>
        <taxon>Paenibacillus</taxon>
    </lineage>
</organism>
<dbReference type="OrthoDB" id="2080934at2"/>
<dbReference type="Gene3D" id="3.30.930.10">
    <property type="entry name" value="Bira Bifunctional Protein, Domain 2"/>
    <property type="match status" value="1"/>
</dbReference>
<gene>
    <name evidence="2" type="ORF">SAMN06295960_2572</name>
</gene>
<dbReference type="Pfam" id="PF21948">
    <property type="entry name" value="LplA-B_cat"/>
    <property type="match status" value="1"/>
</dbReference>
<dbReference type="GO" id="GO:0140096">
    <property type="term" value="F:catalytic activity, acting on a protein"/>
    <property type="evidence" value="ECO:0007669"/>
    <property type="project" value="UniProtKB-ARBA"/>
</dbReference>
<dbReference type="GO" id="GO:0016740">
    <property type="term" value="F:transferase activity"/>
    <property type="evidence" value="ECO:0007669"/>
    <property type="project" value="UniProtKB-KW"/>
</dbReference>
<dbReference type="AlphaFoldDB" id="A0A1X7KQ37"/>
<dbReference type="STRING" id="1852522.SAMN06295960_2572"/>
<dbReference type="GO" id="GO:0009249">
    <property type="term" value="P:protein lipoylation"/>
    <property type="evidence" value="ECO:0007669"/>
    <property type="project" value="UniProtKB-ARBA"/>
</dbReference>
<dbReference type="RefSeq" id="WP_085494755.1">
    <property type="nucleotide sequence ID" value="NZ_FXAZ01000003.1"/>
</dbReference>
<dbReference type="InterPro" id="IPR004143">
    <property type="entry name" value="BPL_LPL_catalytic"/>
</dbReference>
<name>A0A1X7KQ37_9BACL</name>
<dbReference type="SUPFAM" id="SSF55681">
    <property type="entry name" value="Class II aaRS and biotin synthetases"/>
    <property type="match status" value="1"/>
</dbReference>
<evidence type="ECO:0000313" key="2">
    <source>
        <dbReference type="EMBL" id="SMG43503.1"/>
    </source>
</evidence>
<protein>
    <submittedName>
        <fullName evidence="2">Octanoyl-[GcvH]:protein N-octanoyltransferase</fullName>
    </submittedName>
</protein>
<keyword evidence="3" id="KW-1185">Reference proteome</keyword>
<dbReference type="InterPro" id="IPR050664">
    <property type="entry name" value="Octanoyltrans_LipM/LipL"/>
</dbReference>
<evidence type="ECO:0000313" key="3">
    <source>
        <dbReference type="Proteomes" id="UP000193834"/>
    </source>
</evidence>
<evidence type="ECO:0000259" key="1">
    <source>
        <dbReference type="PROSITE" id="PS51733"/>
    </source>
</evidence>
<accession>A0A1X7KQ37</accession>